<evidence type="ECO:0000256" key="1">
    <source>
        <dbReference type="ARBA" id="ARBA00007613"/>
    </source>
</evidence>
<protein>
    <submittedName>
        <fullName evidence="3">RND transporter</fullName>
    </submittedName>
</protein>
<comment type="subcellular location">
    <subcellularLocation>
        <location evidence="2">Cell membrane</location>
        <topology evidence="2">Lipid-anchor</topology>
    </subcellularLocation>
</comment>
<dbReference type="OrthoDB" id="9783163at2"/>
<accession>A0A5K7YI88</accession>
<evidence type="ECO:0000313" key="3">
    <source>
        <dbReference type="EMBL" id="BBO67589.1"/>
    </source>
</evidence>
<keyword evidence="2" id="KW-0449">Lipoprotein</keyword>
<dbReference type="GO" id="GO:0015562">
    <property type="term" value="F:efflux transmembrane transporter activity"/>
    <property type="evidence" value="ECO:0007669"/>
    <property type="project" value="InterPro"/>
</dbReference>
<dbReference type="PANTHER" id="PTHR30203">
    <property type="entry name" value="OUTER MEMBRANE CATION EFFLUX PROTEIN"/>
    <property type="match status" value="1"/>
</dbReference>
<dbReference type="AlphaFoldDB" id="A0A5K7YI88"/>
<dbReference type="Gene3D" id="1.20.1600.10">
    <property type="entry name" value="Outer membrane efflux proteins (OEP)"/>
    <property type="match status" value="1"/>
</dbReference>
<feature type="chain" id="PRO_5024456469" evidence="2">
    <location>
        <begin position="27"/>
        <end position="467"/>
    </location>
</feature>
<dbReference type="GO" id="GO:0005886">
    <property type="term" value="C:plasma membrane"/>
    <property type="evidence" value="ECO:0007669"/>
    <property type="project" value="UniProtKB-SubCell"/>
</dbReference>
<dbReference type="Gene3D" id="2.20.200.10">
    <property type="entry name" value="Outer membrane efflux proteins (OEP)"/>
    <property type="match status" value="1"/>
</dbReference>
<keyword evidence="2" id="KW-0564">Palmitate</keyword>
<dbReference type="InterPro" id="IPR003423">
    <property type="entry name" value="OMP_efflux"/>
</dbReference>
<gene>
    <name evidence="3" type="ORF">DSCA_15190</name>
</gene>
<keyword evidence="2" id="KW-0472">Membrane</keyword>
<comment type="similarity">
    <text evidence="1 2">Belongs to the outer membrane factor (OMF) (TC 1.B.17) family.</text>
</comment>
<feature type="signal peptide" evidence="2">
    <location>
        <begin position="1"/>
        <end position="26"/>
    </location>
</feature>
<proteinExistence type="inferred from homology"/>
<evidence type="ECO:0000256" key="2">
    <source>
        <dbReference type="RuleBase" id="RU362097"/>
    </source>
</evidence>
<dbReference type="KEGG" id="dalk:DSCA_15190"/>
<keyword evidence="2" id="KW-0812">Transmembrane</keyword>
<dbReference type="InterPro" id="IPR010131">
    <property type="entry name" value="MdtP/NodT-like"/>
</dbReference>
<dbReference type="PROSITE" id="PS51257">
    <property type="entry name" value="PROKAR_LIPOPROTEIN"/>
    <property type="match status" value="1"/>
</dbReference>
<reference evidence="3 4" key="1">
    <citation type="submission" date="2019-11" db="EMBL/GenBank/DDBJ databases">
        <title>Comparative genomics of hydrocarbon-degrading Desulfosarcina strains.</title>
        <authorList>
            <person name="Watanabe M."/>
            <person name="Kojima H."/>
            <person name="Fukui M."/>
        </authorList>
    </citation>
    <scope>NUCLEOTIDE SEQUENCE [LARGE SCALE GENOMIC DNA]</scope>
    <source>
        <strain evidence="3 4">PL12</strain>
    </source>
</reference>
<organism evidence="3 4">
    <name type="scientific">Desulfosarcina alkanivorans</name>
    <dbReference type="NCBI Taxonomy" id="571177"/>
    <lineage>
        <taxon>Bacteria</taxon>
        <taxon>Pseudomonadati</taxon>
        <taxon>Thermodesulfobacteriota</taxon>
        <taxon>Desulfobacteria</taxon>
        <taxon>Desulfobacterales</taxon>
        <taxon>Desulfosarcinaceae</taxon>
        <taxon>Desulfosarcina</taxon>
    </lineage>
</organism>
<keyword evidence="2" id="KW-0732">Signal</keyword>
<dbReference type="Pfam" id="PF02321">
    <property type="entry name" value="OEP"/>
    <property type="match status" value="2"/>
</dbReference>
<dbReference type="RefSeq" id="WP_155315835.1">
    <property type="nucleotide sequence ID" value="NZ_AP021874.1"/>
</dbReference>
<dbReference type="PANTHER" id="PTHR30203:SF33">
    <property type="entry name" value="BLR4455 PROTEIN"/>
    <property type="match status" value="1"/>
</dbReference>
<name>A0A5K7YI88_9BACT</name>
<dbReference type="NCBIfam" id="TIGR01845">
    <property type="entry name" value="outer_NodT"/>
    <property type="match status" value="1"/>
</dbReference>
<sequence>MRTNITTCRGFGPLVLALLLSGCAVGPEFKEPVVDTPGAYRTAVMPAEPVTDLKWWRLFDDPLLYSLVTTALENNRDVNIAVSRIEQARATVGFTRADQFPRIDVEAGAQAGNFNGGSRSTEDTSTVYLAAPLNWEIDFWGKFKRSTEAARAELMASEYGFKAIQLALIADVVGSYYQLLDFHQRLAISESTLQSRTKSLEIIQQRFDKGIISELDVNQAQIQKEIAAASVPLYQRAIAKSENGLAILLGRLPVEINIRKDLGMQAVPPDIPVGLPSDILERRPDIARARYLLKASTEKIGVAEALRFPSISLTGTLGVASTDLGTFSTDGSVWSAGGRLLGPVIDFDKNRRRVEIEEQKTQQALFQYESTVLTAFREVEDALVEIATFRRELAAINRQQTAARNANVLSRERYDKGVSSYLEVLDTERTLFNAELQLSDLQQRYRNAYVNLYKALGGGWITKAEGE</sequence>
<dbReference type="SUPFAM" id="SSF56954">
    <property type="entry name" value="Outer membrane efflux proteins (OEP)"/>
    <property type="match status" value="1"/>
</dbReference>
<keyword evidence="2" id="KW-1134">Transmembrane beta strand</keyword>
<dbReference type="Proteomes" id="UP000427906">
    <property type="component" value="Chromosome"/>
</dbReference>
<dbReference type="EMBL" id="AP021874">
    <property type="protein sequence ID" value="BBO67589.1"/>
    <property type="molecule type" value="Genomic_DNA"/>
</dbReference>
<evidence type="ECO:0000313" key="4">
    <source>
        <dbReference type="Proteomes" id="UP000427906"/>
    </source>
</evidence>
<keyword evidence="4" id="KW-1185">Reference proteome</keyword>